<dbReference type="InterPro" id="IPR044185">
    <property type="entry name" value="CYP26-2-like"/>
</dbReference>
<proteinExistence type="predicted"/>
<reference evidence="2" key="1">
    <citation type="submission" date="2023-05" db="EMBL/GenBank/DDBJ databases">
        <authorList>
            <person name="Huff M."/>
        </authorList>
    </citation>
    <scope>NUCLEOTIDE SEQUENCE</scope>
</reference>
<dbReference type="GO" id="GO:0009507">
    <property type="term" value="C:chloroplast"/>
    <property type="evidence" value="ECO:0007669"/>
    <property type="project" value="TreeGrafter"/>
</dbReference>
<dbReference type="Proteomes" id="UP000834106">
    <property type="component" value="Chromosome 23"/>
</dbReference>
<dbReference type="PANTHER" id="PTHR47724">
    <property type="entry name" value="PEPTIDYL-PROLYL CIS-TRANS ISOMERASE CYP26-2, CHLOROPLASTIC"/>
    <property type="match status" value="1"/>
</dbReference>
<sequence>MNGRKNENCSGTKNVTTSVGIFVMDPSKPPPKIKSWLHVLEIDGGEVGKDPNGTVFLIATKYSSELDASTLVVGRVLEGMDVVKRISCAREHRLSLLRGSKATKR</sequence>
<feature type="domain" description="PPIase cyclophilin-type" evidence="1">
    <location>
        <begin position="49"/>
        <end position="91"/>
    </location>
</feature>
<accession>A0AAD2AGN0</accession>
<gene>
    <name evidence="2" type="ORF">FPE_LOCUS34679</name>
</gene>
<dbReference type="GO" id="GO:0003755">
    <property type="term" value="F:peptidyl-prolyl cis-trans isomerase activity"/>
    <property type="evidence" value="ECO:0007669"/>
    <property type="project" value="InterPro"/>
</dbReference>
<evidence type="ECO:0000259" key="1">
    <source>
        <dbReference type="Pfam" id="PF00160"/>
    </source>
</evidence>
<dbReference type="InterPro" id="IPR002130">
    <property type="entry name" value="Cyclophilin-type_PPIase_dom"/>
</dbReference>
<dbReference type="AlphaFoldDB" id="A0AAD2AGN0"/>
<name>A0AAD2AGN0_9LAMI</name>
<evidence type="ECO:0000313" key="2">
    <source>
        <dbReference type="EMBL" id="CAI9787249.1"/>
    </source>
</evidence>
<evidence type="ECO:0000313" key="3">
    <source>
        <dbReference type="Proteomes" id="UP000834106"/>
    </source>
</evidence>
<keyword evidence="3" id="KW-1185">Reference proteome</keyword>
<organism evidence="2 3">
    <name type="scientific">Fraxinus pennsylvanica</name>
    <dbReference type="NCBI Taxonomy" id="56036"/>
    <lineage>
        <taxon>Eukaryota</taxon>
        <taxon>Viridiplantae</taxon>
        <taxon>Streptophyta</taxon>
        <taxon>Embryophyta</taxon>
        <taxon>Tracheophyta</taxon>
        <taxon>Spermatophyta</taxon>
        <taxon>Magnoliopsida</taxon>
        <taxon>eudicotyledons</taxon>
        <taxon>Gunneridae</taxon>
        <taxon>Pentapetalae</taxon>
        <taxon>asterids</taxon>
        <taxon>lamiids</taxon>
        <taxon>Lamiales</taxon>
        <taxon>Oleaceae</taxon>
        <taxon>Oleeae</taxon>
        <taxon>Fraxinus</taxon>
    </lineage>
</organism>
<protein>
    <recommendedName>
        <fullName evidence="1">PPIase cyclophilin-type domain-containing protein</fullName>
    </recommendedName>
</protein>
<dbReference type="InterPro" id="IPR029000">
    <property type="entry name" value="Cyclophilin-like_dom_sf"/>
</dbReference>
<dbReference type="PANTHER" id="PTHR47724:SF1">
    <property type="entry name" value="PEPTIDYL-PROLYL CIS-TRANS ISOMERASE CYP26-2, CHLOROPLASTIC"/>
    <property type="match status" value="1"/>
</dbReference>
<dbReference type="EMBL" id="OU503058">
    <property type="protein sequence ID" value="CAI9787249.1"/>
    <property type="molecule type" value="Genomic_DNA"/>
</dbReference>
<dbReference type="Pfam" id="PF00160">
    <property type="entry name" value="Pro_isomerase"/>
    <property type="match status" value="1"/>
</dbReference>
<dbReference type="SUPFAM" id="SSF50891">
    <property type="entry name" value="Cyclophilin-like"/>
    <property type="match status" value="1"/>
</dbReference>
<dbReference type="Gene3D" id="2.40.100.10">
    <property type="entry name" value="Cyclophilin-like"/>
    <property type="match status" value="1"/>
</dbReference>